<dbReference type="Proteomes" id="UP000824094">
    <property type="component" value="Unassembled WGS sequence"/>
</dbReference>
<comment type="caution">
    <text evidence="2">The sequence shown here is derived from an EMBL/GenBank/DDBJ whole genome shotgun (WGS) entry which is preliminary data.</text>
</comment>
<dbReference type="EMBL" id="DVNF01000037">
    <property type="protein sequence ID" value="HIU59953.1"/>
    <property type="molecule type" value="Genomic_DNA"/>
</dbReference>
<accession>A0A9D1MGA4</accession>
<dbReference type="Gene3D" id="1.25.40.10">
    <property type="entry name" value="Tetratricopeptide repeat domain"/>
    <property type="match status" value="1"/>
</dbReference>
<dbReference type="InterPro" id="IPR019734">
    <property type="entry name" value="TPR_rpt"/>
</dbReference>
<evidence type="ECO:0000313" key="2">
    <source>
        <dbReference type="EMBL" id="HIU59953.1"/>
    </source>
</evidence>
<reference evidence="2" key="1">
    <citation type="submission" date="2020-10" db="EMBL/GenBank/DDBJ databases">
        <authorList>
            <person name="Gilroy R."/>
        </authorList>
    </citation>
    <scope>NUCLEOTIDE SEQUENCE</scope>
    <source>
        <strain evidence="2">18911</strain>
    </source>
</reference>
<dbReference type="SUPFAM" id="SSF48452">
    <property type="entry name" value="TPR-like"/>
    <property type="match status" value="1"/>
</dbReference>
<dbReference type="AlphaFoldDB" id="A0A9D1MGA4"/>
<feature type="repeat" description="TPR" evidence="1">
    <location>
        <begin position="103"/>
        <end position="136"/>
    </location>
</feature>
<organism evidence="2 3">
    <name type="scientific">Candidatus Stercoripulliclostridium merdigallinarum</name>
    <dbReference type="NCBI Taxonomy" id="2840951"/>
    <lineage>
        <taxon>Bacteria</taxon>
        <taxon>Bacillati</taxon>
        <taxon>Bacillota</taxon>
        <taxon>Clostridia</taxon>
        <taxon>Eubacteriales</taxon>
        <taxon>Candidatus Stercoripulliclostridium</taxon>
    </lineage>
</organism>
<keyword evidence="1" id="KW-0802">TPR repeat</keyword>
<protein>
    <recommendedName>
        <fullName evidence="4">Molecular chaperone DnaJ</fullName>
    </recommendedName>
</protein>
<sequence length="215" mass="24482">MQKDPFVTLGVDESVTQNELYEAYKAARAKWEDKRFSPGEVGTEACEKLDEIEEAYRDAQDVLSSRHFITTVQDKIDQADALIRNRRYDEAQAILDDVSEKTAEVHFLQSVIYYSQHRYNDAVTELKTAVSDEPNNTKYTNALKHMEEKMRTQEDGYARSNVYNYRDDGGNDRSYSNDADYRRGGRGMTPCDCCTSLICADCCCECMGGDLISCC</sequence>
<name>A0A9D1MGA4_9FIRM</name>
<gene>
    <name evidence="2" type="ORF">IAB05_01025</name>
</gene>
<evidence type="ECO:0000313" key="3">
    <source>
        <dbReference type="Proteomes" id="UP000824094"/>
    </source>
</evidence>
<evidence type="ECO:0008006" key="4">
    <source>
        <dbReference type="Google" id="ProtNLM"/>
    </source>
</evidence>
<dbReference type="PROSITE" id="PS50005">
    <property type="entry name" value="TPR"/>
    <property type="match status" value="1"/>
</dbReference>
<proteinExistence type="predicted"/>
<dbReference type="InterPro" id="IPR011990">
    <property type="entry name" value="TPR-like_helical_dom_sf"/>
</dbReference>
<reference evidence="2" key="2">
    <citation type="journal article" date="2021" name="PeerJ">
        <title>Extensive microbial diversity within the chicken gut microbiome revealed by metagenomics and culture.</title>
        <authorList>
            <person name="Gilroy R."/>
            <person name="Ravi A."/>
            <person name="Getino M."/>
            <person name="Pursley I."/>
            <person name="Horton D.L."/>
            <person name="Alikhan N.F."/>
            <person name="Baker D."/>
            <person name="Gharbi K."/>
            <person name="Hall N."/>
            <person name="Watson M."/>
            <person name="Adriaenssens E.M."/>
            <person name="Foster-Nyarko E."/>
            <person name="Jarju S."/>
            <person name="Secka A."/>
            <person name="Antonio M."/>
            <person name="Oren A."/>
            <person name="Chaudhuri R.R."/>
            <person name="La Ragione R."/>
            <person name="Hildebrand F."/>
            <person name="Pallen M.J."/>
        </authorList>
    </citation>
    <scope>NUCLEOTIDE SEQUENCE</scope>
    <source>
        <strain evidence="2">18911</strain>
    </source>
</reference>
<evidence type="ECO:0000256" key="1">
    <source>
        <dbReference type="PROSITE-ProRule" id="PRU00339"/>
    </source>
</evidence>